<dbReference type="Gene3D" id="3.30.565.10">
    <property type="entry name" value="Histidine kinase-like ATPase, C-terminal domain"/>
    <property type="match status" value="1"/>
</dbReference>
<feature type="transmembrane region" description="Helical" evidence="5">
    <location>
        <begin position="241"/>
        <end position="257"/>
    </location>
</feature>
<keyword evidence="5" id="KW-0472">Membrane</keyword>
<dbReference type="PANTHER" id="PTHR24421:SF61">
    <property type="entry name" value="OXYGEN SENSOR HISTIDINE KINASE NREB"/>
    <property type="match status" value="1"/>
</dbReference>
<evidence type="ECO:0000256" key="4">
    <source>
        <dbReference type="SAM" id="MobiDB-lite"/>
    </source>
</evidence>
<dbReference type="CDD" id="cd16917">
    <property type="entry name" value="HATPase_UhpB-NarQ-NarX-like"/>
    <property type="match status" value="1"/>
</dbReference>
<evidence type="ECO:0000313" key="7">
    <source>
        <dbReference type="EMBL" id="MBB5797235.1"/>
    </source>
</evidence>
<dbReference type="InterPro" id="IPR050482">
    <property type="entry name" value="Sensor_HK_TwoCompSys"/>
</dbReference>
<dbReference type="AlphaFoldDB" id="A0A7W9H7V4"/>
<evidence type="ECO:0000259" key="6">
    <source>
        <dbReference type="SMART" id="SM00387"/>
    </source>
</evidence>
<accession>A0A7W9H7V4</accession>
<name>A0A7W9H7V4_9ACTN</name>
<evidence type="ECO:0000256" key="3">
    <source>
        <dbReference type="ARBA" id="ARBA00023012"/>
    </source>
</evidence>
<keyword evidence="2 7" id="KW-0418">Kinase</keyword>
<dbReference type="SUPFAM" id="SSF55874">
    <property type="entry name" value="ATPase domain of HSP90 chaperone/DNA topoisomerase II/histidine kinase"/>
    <property type="match status" value="1"/>
</dbReference>
<evidence type="ECO:0000256" key="5">
    <source>
        <dbReference type="SAM" id="Phobius"/>
    </source>
</evidence>
<protein>
    <submittedName>
        <fullName evidence="7">Signal transduction histidine kinase</fullName>
    </submittedName>
</protein>
<dbReference type="Pfam" id="PF02518">
    <property type="entry name" value="HATPase_c"/>
    <property type="match status" value="1"/>
</dbReference>
<dbReference type="GO" id="GO:0046983">
    <property type="term" value="F:protein dimerization activity"/>
    <property type="evidence" value="ECO:0007669"/>
    <property type="project" value="InterPro"/>
</dbReference>
<keyword evidence="8" id="KW-1185">Reference proteome</keyword>
<evidence type="ECO:0000256" key="2">
    <source>
        <dbReference type="ARBA" id="ARBA00022777"/>
    </source>
</evidence>
<keyword evidence="1" id="KW-0808">Transferase</keyword>
<feature type="transmembrane region" description="Helical" evidence="5">
    <location>
        <begin position="140"/>
        <end position="158"/>
    </location>
</feature>
<dbReference type="SMART" id="SM00387">
    <property type="entry name" value="HATPase_c"/>
    <property type="match status" value="1"/>
</dbReference>
<reference evidence="7 8" key="1">
    <citation type="submission" date="2020-08" db="EMBL/GenBank/DDBJ databases">
        <title>Sequencing the genomes of 1000 actinobacteria strains.</title>
        <authorList>
            <person name="Klenk H.-P."/>
        </authorList>
    </citation>
    <scope>NUCLEOTIDE SEQUENCE [LARGE SCALE GENOMIC DNA]</scope>
    <source>
        <strain evidence="7 8">DSM 40084</strain>
    </source>
</reference>
<keyword evidence="3" id="KW-0902">Two-component regulatory system</keyword>
<feature type="domain" description="Histidine kinase/HSP90-like ATPase" evidence="6">
    <location>
        <begin position="426"/>
        <end position="525"/>
    </location>
</feature>
<evidence type="ECO:0000256" key="1">
    <source>
        <dbReference type="ARBA" id="ARBA00022679"/>
    </source>
</evidence>
<dbReference type="Proteomes" id="UP000590647">
    <property type="component" value="Unassembled WGS sequence"/>
</dbReference>
<dbReference type="Gene3D" id="1.20.5.1930">
    <property type="match status" value="1"/>
</dbReference>
<dbReference type="Pfam" id="PF07730">
    <property type="entry name" value="HisKA_3"/>
    <property type="match status" value="1"/>
</dbReference>
<proteinExistence type="predicted"/>
<organism evidence="7 8">
    <name type="scientific">Streptomyces caelestis</name>
    <dbReference type="NCBI Taxonomy" id="36816"/>
    <lineage>
        <taxon>Bacteria</taxon>
        <taxon>Bacillati</taxon>
        <taxon>Actinomycetota</taxon>
        <taxon>Actinomycetes</taxon>
        <taxon>Kitasatosporales</taxon>
        <taxon>Streptomycetaceae</taxon>
        <taxon>Streptomyces</taxon>
    </lineage>
</organism>
<dbReference type="GO" id="GO:0016020">
    <property type="term" value="C:membrane"/>
    <property type="evidence" value="ECO:0007669"/>
    <property type="project" value="InterPro"/>
</dbReference>
<feature type="transmembrane region" description="Helical" evidence="5">
    <location>
        <begin position="191"/>
        <end position="213"/>
    </location>
</feature>
<dbReference type="InterPro" id="IPR003594">
    <property type="entry name" value="HATPase_dom"/>
</dbReference>
<dbReference type="EMBL" id="JACHNE010000001">
    <property type="protein sequence ID" value="MBB5797235.1"/>
    <property type="molecule type" value="Genomic_DNA"/>
</dbReference>
<feature type="transmembrane region" description="Helical" evidence="5">
    <location>
        <begin position="164"/>
        <end position="182"/>
    </location>
</feature>
<keyword evidence="5" id="KW-1133">Transmembrane helix</keyword>
<gene>
    <name evidence="7" type="ORF">HDA41_005199</name>
</gene>
<dbReference type="PANTHER" id="PTHR24421">
    <property type="entry name" value="NITRATE/NITRITE SENSOR PROTEIN NARX-RELATED"/>
    <property type="match status" value="1"/>
</dbReference>
<keyword evidence="5" id="KW-0812">Transmembrane</keyword>
<dbReference type="RefSeq" id="WP_184987623.1">
    <property type="nucleotide sequence ID" value="NZ_JACHNE010000001.1"/>
</dbReference>
<dbReference type="InterPro" id="IPR036890">
    <property type="entry name" value="HATPase_C_sf"/>
</dbReference>
<sequence>MSMTGERTGRLRRRPRTPEITTPPAGTVLPAHVRTGAPDIPVTSATPALPPGWERADTPVGGAMDEAHTAMPVLTNGGPAADGAQPPQGSPTPVGESRRGGENGAAGKSVRAEGRAKPTAGHPAIPIQINALQAMCRQVFGFRLAMIALATPTALVNANEGLPTRLVGAAVVVTFMTSYVLFRDWERFGPLLLRHPTLLAADTLFGALLLISAGPDSTLAYVSVCTPLLAGLVYGWRGAGVFASLQALLLLLIHAAMEDPQPGITESSLLPGLCVIAGAVGSSLRNLMLRFGAATQALTTVQARLAVTEAVSAERARLAREMHDSVAKTLHGVALAADGLAGSAGAAHMDAALVKQQADLVARSARRAAAESRELLADLRRESDPGQGTDVLVELAARTRDFSARTGLPAACRPTGDHSMPPVPPAVARQLLTIASEAMENAHRHAGPTRVDVRAGVHGELLRISVYDDGRGLPPGTTLEQLRRSGHFGLVGMVERAASVGARIRIGRGGHPKGTEVRLDLPLAALTAPHG</sequence>
<comment type="caution">
    <text evidence="7">The sequence shown here is derived from an EMBL/GenBank/DDBJ whole genome shotgun (WGS) entry which is preliminary data.</text>
</comment>
<feature type="region of interest" description="Disordered" evidence="4">
    <location>
        <begin position="1"/>
        <end position="120"/>
    </location>
</feature>
<evidence type="ECO:0000313" key="8">
    <source>
        <dbReference type="Proteomes" id="UP000590647"/>
    </source>
</evidence>
<dbReference type="GO" id="GO:0000155">
    <property type="term" value="F:phosphorelay sensor kinase activity"/>
    <property type="evidence" value="ECO:0007669"/>
    <property type="project" value="InterPro"/>
</dbReference>
<feature type="transmembrane region" description="Helical" evidence="5">
    <location>
        <begin position="269"/>
        <end position="288"/>
    </location>
</feature>
<dbReference type="InterPro" id="IPR011712">
    <property type="entry name" value="Sig_transdc_His_kin_sub3_dim/P"/>
</dbReference>